<reference evidence="1" key="1">
    <citation type="submission" date="2021-02" db="EMBL/GenBank/DDBJ databases">
        <authorList>
            <person name="Nowell W R."/>
        </authorList>
    </citation>
    <scope>NUCLEOTIDE SEQUENCE</scope>
</reference>
<gene>
    <name evidence="1" type="ORF">QYT958_LOCUS46251</name>
    <name evidence="2" type="ORF">QYT958_LOCUS47927</name>
</gene>
<name>A0A822FMW1_9BILA</name>
<accession>A0A822FMW1</accession>
<feature type="non-terminal residue" evidence="1">
    <location>
        <position position="80"/>
    </location>
</feature>
<dbReference type="Proteomes" id="UP000663848">
    <property type="component" value="Unassembled WGS sequence"/>
</dbReference>
<evidence type="ECO:0000313" key="1">
    <source>
        <dbReference type="EMBL" id="CAF5124049.1"/>
    </source>
</evidence>
<protein>
    <submittedName>
        <fullName evidence="1">Uncharacterized protein</fullName>
    </submittedName>
</protein>
<sequence>VHEEETEDEHNIEKVNERRRKKSYEEITDPVEIVSSYERGLFKPRVGWQFRYRVSRYIDSLRQNIREDQERLKLGLEAIK</sequence>
<evidence type="ECO:0000313" key="3">
    <source>
        <dbReference type="Proteomes" id="UP000663848"/>
    </source>
</evidence>
<dbReference type="AlphaFoldDB" id="A0A822FMW1"/>
<evidence type="ECO:0000313" key="2">
    <source>
        <dbReference type="EMBL" id="CAF5143487.1"/>
    </source>
</evidence>
<dbReference type="EMBL" id="CAJOBR010092932">
    <property type="protein sequence ID" value="CAF5143487.1"/>
    <property type="molecule type" value="Genomic_DNA"/>
</dbReference>
<proteinExistence type="predicted"/>
<organism evidence="1 3">
    <name type="scientific">Rotaria socialis</name>
    <dbReference type="NCBI Taxonomy" id="392032"/>
    <lineage>
        <taxon>Eukaryota</taxon>
        <taxon>Metazoa</taxon>
        <taxon>Spiralia</taxon>
        <taxon>Gnathifera</taxon>
        <taxon>Rotifera</taxon>
        <taxon>Eurotatoria</taxon>
        <taxon>Bdelloidea</taxon>
        <taxon>Philodinida</taxon>
        <taxon>Philodinidae</taxon>
        <taxon>Rotaria</taxon>
    </lineage>
</organism>
<comment type="caution">
    <text evidence="1">The sequence shown here is derived from an EMBL/GenBank/DDBJ whole genome shotgun (WGS) entry which is preliminary data.</text>
</comment>
<dbReference type="EMBL" id="CAJOBR010081332">
    <property type="protein sequence ID" value="CAF5124049.1"/>
    <property type="molecule type" value="Genomic_DNA"/>
</dbReference>
<feature type="non-terminal residue" evidence="1">
    <location>
        <position position="1"/>
    </location>
</feature>